<reference evidence="2 3" key="1">
    <citation type="journal article" date="2012" name="Science">
        <title>The Paleozoic origin of enzymatic lignin decomposition reconstructed from 31 fungal genomes.</title>
        <authorList>
            <person name="Floudas D."/>
            <person name="Binder M."/>
            <person name="Riley R."/>
            <person name="Barry K."/>
            <person name="Blanchette R.A."/>
            <person name="Henrissat B."/>
            <person name="Martinez A.T."/>
            <person name="Otillar R."/>
            <person name="Spatafora J.W."/>
            <person name="Yadav J.S."/>
            <person name="Aerts A."/>
            <person name="Benoit I."/>
            <person name="Boyd A."/>
            <person name="Carlson A."/>
            <person name="Copeland A."/>
            <person name="Coutinho P.M."/>
            <person name="de Vries R.P."/>
            <person name="Ferreira P."/>
            <person name="Findley K."/>
            <person name="Foster B."/>
            <person name="Gaskell J."/>
            <person name="Glotzer D."/>
            <person name="Gorecki P."/>
            <person name="Heitman J."/>
            <person name="Hesse C."/>
            <person name="Hori C."/>
            <person name="Igarashi K."/>
            <person name="Jurgens J.A."/>
            <person name="Kallen N."/>
            <person name="Kersten P."/>
            <person name="Kohler A."/>
            <person name="Kuees U."/>
            <person name="Kumar T.K.A."/>
            <person name="Kuo A."/>
            <person name="LaButti K."/>
            <person name="Larrondo L.F."/>
            <person name="Lindquist E."/>
            <person name="Ling A."/>
            <person name="Lombard V."/>
            <person name="Lucas S."/>
            <person name="Lundell T."/>
            <person name="Martin R."/>
            <person name="McLaughlin D.J."/>
            <person name="Morgenstern I."/>
            <person name="Morin E."/>
            <person name="Murat C."/>
            <person name="Nagy L.G."/>
            <person name="Nolan M."/>
            <person name="Ohm R.A."/>
            <person name="Patyshakuliyeva A."/>
            <person name="Rokas A."/>
            <person name="Ruiz-Duenas F.J."/>
            <person name="Sabat G."/>
            <person name="Salamov A."/>
            <person name="Samejima M."/>
            <person name="Schmutz J."/>
            <person name="Slot J.C."/>
            <person name="St John F."/>
            <person name="Stenlid J."/>
            <person name="Sun H."/>
            <person name="Sun S."/>
            <person name="Syed K."/>
            <person name="Tsang A."/>
            <person name="Wiebenga A."/>
            <person name="Young D."/>
            <person name="Pisabarro A."/>
            <person name="Eastwood D.C."/>
            <person name="Martin F."/>
            <person name="Cullen D."/>
            <person name="Grigoriev I.V."/>
            <person name="Hibbett D.S."/>
        </authorList>
    </citation>
    <scope>NUCLEOTIDE SEQUENCE [LARGE SCALE GENOMIC DNA]</scope>
    <source>
        <strain evidence="2 3">DJM-731 SS1</strain>
    </source>
</reference>
<dbReference type="GeneID" id="63682920"/>
<feature type="compositionally biased region" description="Pro residues" evidence="1">
    <location>
        <begin position="427"/>
        <end position="455"/>
    </location>
</feature>
<protein>
    <submittedName>
        <fullName evidence="2">Uncharacterized protein</fullName>
    </submittedName>
</protein>
<evidence type="ECO:0000313" key="3">
    <source>
        <dbReference type="Proteomes" id="UP000030653"/>
    </source>
</evidence>
<evidence type="ECO:0000313" key="2">
    <source>
        <dbReference type="EMBL" id="EJU05488.1"/>
    </source>
</evidence>
<dbReference type="EMBL" id="JH795856">
    <property type="protein sequence ID" value="EJU05488.1"/>
    <property type="molecule type" value="Genomic_DNA"/>
</dbReference>
<dbReference type="HOGENOM" id="CLU_525813_0_0_1"/>
<dbReference type="STRING" id="1858805.M5GGH3"/>
<organism evidence="2 3">
    <name type="scientific">Dacryopinax primogenitus (strain DJM 731)</name>
    <name type="common">Brown rot fungus</name>
    <dbReference type="NCBI Taxonomy" id="1858805"/>
    <lineage>
        <taxon>Eukaryota</taxon>
        <taxon>Fungi</taxon>
        <taxon>Dikarya</taxon>
        <taxon>Basidiomycota</taxon>
        <taxon>Agaricomycotina</taxon>
        <taxon>Dacrymycetes</taxon>
        <taxon>Dacrymycetales</taxon>
        <taxon>Dacrymycetaceae</taxon>
        <taxon>Dacryopinax</taxon>
    </lineage>
</organism>
<dbReference type="AlphaFoldDB" id="M5GGH3"/>
<evidence type="ECO:0000256" key="1">
    <source>
        <dbReference type="SAM" id="MobiDB-lite"/>
    </source>
</evidence>
<feature type="region of interest" description="Disordered" evidence="1">
    <location>
        <begin position="418"/>
        <end position="455"/>
    </location>
</feature>
<gene>
    <name evidence="2" type="ORF">DACRYDRAFT_103973</name>
</gene>
<name>M5GGH3_DACPD</name>
<dbReference type="RefSeq" id="XP_040632382.1">
    <property type="nucleotide sequence ID" value="XM_040767858.1"/>
</dbReference>
<sequence length="518" mass="58835">MNDLQRKKRWRALKQRFDALLEGKGEGEVAYNPRDHAWCLWVHSNLDGTVYTQVYDPNLPHLPYCEGPPPEPTSAAIQWIPLPLSNFSPLIPKQDLHPSIKAGEDLGKCSPTRFNPQDKMWEWVREFGGWPGSIDPWWIKMLVELHDLYMWAMKQELDALPPSLALKKFFSKPEDFWGFSIAQKMHDLMEIMMFKYACFVWLHTQAKVQTLTSLFWYLQASIKHGQWVLPDILPSIKNFIGVLDTLELPEGIRMRIITDGIPILHPVIHQDVIKSNPMAIVPWKDENLTLAWVKEEHKRLYDIHIMKGHPKFNIKVNYVKPNAKSKTQAQQGLCVNKSAHKSGKKKIVEEYKDFPITLAFKAAKIKLGEVPVDAEELLCALQQWEQQQQQQQQPSLLILSNSPNPYFNNPPSYLFALSPEWQGGAPSSPPPPPAPSTPTPTTPPPCSPTPPPLSPPKPKNVYSWLNLAHRKIILVKAHAKHAGEEYIPPAEDEFDTMAQASALAAEETLTAINKALGE</sequence>
<proteinExistence type="predicted"/>
<accession>M5GGH3</accession>
<dbReference type="Proteomes" id="UP000030653">
    <property type="component" value="Unassembled WGS sequence"/>
</dbReference>
<keyword evidence="3" id="KW-1185">Reference proteome</keyword>